<evidence type="ECO:0000256" key="2">
    <source>
        <dbReference type="ARBA" id="ARBA00023315"/>
    </source>
</evidence>
<dbReference type="Gene3D" id="3.40.630.30">
    <property type="match status" value="2"/>
</dbReference>
<dbReference type="AlphaFoldDB" id="A0A919ECW3"/>
<protein>
    <submittedName>
        <fullName evidence="4">N-acetyltransferase</fullName>
    </submittedName>
</protein>
<comment type="caution">
    <text evidence="4">The sequence shown here is derived from an EMBL/GenBank/DDBJ whole genome shotgun (WGS) entry which is preliminary data.</text>
</comment>
<dbReference type="GO" id="GO:0016747">
    <property type="term" value="F:acyltransferase activity, transferring groups other than amino-acyl groups"/>
    <property type="evidence" value="ECO:0007669"/>
    <property type="project" value="InterPro"/>
</dbReference>
<dbReference type="PROSITE" id="PS51186">
    <property type="entry name" value="GNAT"/>
    <property type="match status" value="2"/>
</dbReference>
<feature type="domain" description="N-acetyltransferase" evidence="3">
    <location>
        <begin position="125"/>
        <end position="272"/>
    </location>
</feature>
<evidence type="ECO:0000256" key="1">
    <source>
        <dbReference type="ARBA" id="ARBA00022679"/>
    </source>
</evidence>
<feature type="domain" description="N-acetyltransferase" evidence="3">
    <location>
        <begin position="1"/>
        <end position="128"/>
    </location>
</feature>
<dbReference type="InterPro" id="IPR050832">
    <property type="entry name" value="Bact_Acetyltransf"/>
</dbReference>
<keyword evidence="1" id="KW-0808">Transferase</keyword>
<dbReference type="Proteomes" id="UP000638313">
    <property type="component" value="Unassembled WGS sequence"/>
</dbReference>
<dbReference type="SUPFAM" id="SSF55729">
    <property type="entry name" value="Acyl-CoA N-acyltransferases (Nat)"/>
    <property type="match status" value="2"/>
</dbReference>
<dbReference type="EMBL" id="BNBD01000003">
    <property type="protein sequence ID" value="GHF39567.1"/>
    <property type="molecule type" value="Genomic_DNA"/>
</dbReference>
<dbReference type="InterPro" id="IPR016181">
    <property type="entry name" value="Acyl_CoA_acyltransferase"/>
</dbReference>
<keyword evidence="2" id="KW-0012">Acyltransferase</keyword>
<dbReference type="CDD" id="cd04301">
    <property type="entry name" value="NAT_SF"/>
    <property type="match status" value="2"/>
</dbReference>
<evidence type="ECO:0000313" key="5">
    <source>
        <dbReference type="Proteomes" id="UP000638313"/>
    </source>
</evidence>
<evidence type="ECO:0000259" key="3">
    <source>
        <dbReference type="PROSITE" id="PS51186"/>
    </source>
</evidence>
<dbReference type="PANTHER" id="PTHR43877:SF2">
    <property type="entry name" value="AMINOALKYLPHOSPHONATE N-ACETYLTRANSFERASE-RELATED"/>
    <property type="match status" value="1"/>
</dbReference>
<dbReference type="InterPro" id="IPR000182">
    <property type="entry name" value="GNAT_dom"/>
</dbReference>
<accession>A0A919ECW3</accession>
<dbReference type="RefSeq" id="WP_190129228.1">
    <property type="nucleotide sequence ID" value="NZ_BNBD01000003.1"/>
</dbReference>
<organism evidence="4 5">
    <name type="scientific">Streptomyces mashuensis</name>
    <dbReference type="NCBI Taxonomy" id="33904"/>
    <lineage>
        <taxon>Bacteria</taxon>
        <taxon>Bacillati</taxon>
        <taxon>Actinomycetota</taxon>
        <taxon>Actinomycetes</taxon>
        <taxon>Kitasatosporales</taxon>
        <taxon>Streptomycetaceae</taxon>
        <taxon>Streptomyces</taxon>
    </lineage>
</organism>
<sequence>MTTTLRPTAPERRTADGHRARTYDVCVNSRPVGSVEITTDRRFGPRYGRIERLAIAGPDRRRGRGTVAALAAEEVLRGWGCRQIAVTVPAGEEAALGLVRALGYAERSRSMEKTLGTAPPLPGGVTVRELGAAEFPAWEADAKAGYAQDWAENGLPEAVARAKADRDHATALPAGPDTPGTVLRALTSGGQDVGTLWVALKEDAGFVFLVKVGAAHRGRGHGRTLMRLAERECLAAGARTLGLHVFAANTPAVRLYDSLGYWPTAFHFYKPL</sequence>
<reference evidence="4" key="1">
    <citation type="journal article" date="2014" name="Int. J. Syst. Evol. Microbiol.">
        <title>Complete genome sequence of Corynebacterium casei LMG S-19264T (=DSM 44701T), isolated from a smear-ripened cheese.</title>
        <authorList>
            <consortium name="US DOE Joint Genome Institute (JGI-PGF)"/>
            <person name="Walter F."/>
            <person name="Albersmeier A."/>
            <person name="Kalinowski J."/>
            <person name="Ruckert C."/>
        </authorList>
    </citation>
    <scope>NUCLEOTIDE SEQUENCE</scope>
    <source>
        <strain evidence="4">JCM 4059</strain>
    </source>
</reference>
<reference evidence="4" key="2">
    <citation type="submission" date="2020-09" db="EMBL/GenBank/DDBJ databases">
        <authorList>
            <person name="Sun Q."/>
            <person name="Ohkuma M."/>
        </authorList>
    </citation>
    <scope>NUCLEOTIDE SEQUENCE</scope>
    <source>
        <strain evidence="4">JCM 4059</strain>
    </source>
</reference>
<name>A0A919ECW3_9ACTN</name>
<dbReference type="PANTHER" id="PTHR43877">
    <property type="entry name" value="AMINOALKYLPHOSPHONATE N-ACETYLTRANSFERASE-RELATED-RELATED"/>
    <property type="match status" value="1"/>
</dbReference>
<dbReference type="Pfam" id="PF00583">
    <property type="entry name" value="Acetyltransf_1"/>
    <property type="match status" value="2"/>
</dbReference>
<keyword evidence="5" id="KW-1185">Reference proteome</keyword>
<evidence type="ECO:0000313" key="4">
    <source>
        <dbReference type="EMBL" id="GHF39567.1"/>
    </source>
</evidence>
<gene>
    <name evidence="4" type="ORF">GCM10010218_21050</name>
</gene>
<proteinExistence type="predicted"/>